<comment type="caution">
    <text evidence="2">The sequence shown here is derived from an EMBL/GenBank/DDBJ whole genome shotgun (WGS) entry which is preliminary data.</text>
</comment>
<organism evidence="2 3">
    <name type="scientific">Mycoplana dimorpha</name>
    <dbReference type="NCBI Taxonomy" id="28320"/>
    <lineage>
        <taxon>Bacteria</taxon>
        <taxon>Pseudomonadati</taxon>
        <taxon>Pseudomonadota</taxon>
        <taxon>Alphaproteobacteria</taxon>
        <taxon>Hyphomicrobiales</taxon>
        <taxon>Rhizobiaceae</taxon>
        <taxon>Mycoplana</taxon>
    </lineage>
</organism>
<dbReference type="OrthoDB" id="7189296at2"/>
<feature type="domain" description="TadE-like" evidence="1">
    <location>
        <begin position="31"/>
        <end position="70"/>
    </location>
</feature>
<evidence type="ECO:0000313" key="2">
    <source>
        <dbReference type="EMBL" id="PTM97291.1"/>
    </source>
</evidence>
<dbReference type="RefSeq" id="WP_108001583.1">
    <property type="nucleotide sequence ID" value="NZ_JBHEEX010000001.1"/>
</dbReference>
<dbReference type="EMBL" id="PZZZ01000002">
    <property type="protein sequence ID" value="PTM97291.1"/>
    <property type="molecule type" value="Genomic_DNA"/>
</dbReference>
<sequence length="200" mass="21596">MTKQRNEGRHRISGITGIGAQLRRLFGAREGAGAVEFAIVAPLLIVGYLGAYEISVAWSFANKVGRSAATIADAIARRTNVTGAVMDDMTKIASNIMAPYTADNYRLKITGIQVDKDGNATVAWSRDEQRAAPYVKGSPVSLPAAMREPETFIVRAELSLPYRILTLIPGADASGERIFIDRTNFSLERQGKSITCSDCG</sequence>
<dbReference type="AlphaFoldDB" id="A0A2T5BE96"/>
<dbReference type="Proteomes" id="UP000241247">
    <property type="component" value="Unassembled WGS sequence"/>
</dbReference>
<accession>A0A2T5BE96</accession>
<evidence type="ECO:0000313" key="3">
    <source>
        <dbReference type="Proteomes" id="UP000241247"/>
    </source>
</evidence>
<name>A0A2T5BE96_MYCDI</name>
<proteinExistence type="predicted"/>
<evidence type="ECO:0000259" key="1">
    <source>
        <dbReference type="Pfam" id="PF07811"/>
    </source>
</evidence>
<gene>
    <name evidence="2" type="ORF">C7449_102160</name>
</gene>
<keyword evidence="3" id="KW-1185">Reference proteome</keyword>
<dbReference type="Pfam" id="PF07811">
    <property type="entry name" value="TadE"/>
    <property type="match status" value="1"/>
</dbReference>
<protein>
    <submittedName>
        <fullName evidence="2">Flp pilus assembly protein TadG</fullName>
    </submittedName>
</protein>
<reference evidence="2 3" key="1">
    <citation type="submission" date="2018-04" db="EMBL/GenBank/DDBJ databases">
        <title>Genomic Encyclopedia of Type Strains, Phase IV (KMG-IV): sequencing the most valuable type-strain genomes for metagenomic binning, comparative biology and taxonomic classification.</title>
        <authorList>
            <person name="Goeker M."/>
        </authorList>
    </citation>
    <scope>NUCLEOTIDE SEQUENCE [LARGE SCALE GENOMIC DNA]</scope>
    <source>
        <strain evidence="2 3">DSM 7138</strain>
    </source>
</reference>
<dbReference type="InterPro" id="IPR012495">
    <property type="entry name" value="TadE-like_dom"/>
</dbReference>